<evidence type="ECO:0000259" key="15">
    <source>
        <dbReference type="PROSITE" id="PS50109"/>
    </source>
</evidence>
<feature type="transmembrane region" description="Helical" evidence="14">
    <location>
        <begin position="169"/>
        <end position="189"/>
    </location>
</feature>
<keyword evidence="11 14" id="KW-1133">Transmembrane helix</keyword>
<dbReference type="InterPro" id="IPR050428">
    <property type="entry name" value="TCS_sensor_his_kinase"/>
</dbReference>
<reference evidence="17 18" key="1">
    <citation type="journal article" date="2024" name="Int. J. Syst. Evol. Microbiol.">
        <title>Paenibacillus hexagrammi sp. nov., a novel bacterium isolated from the gut content of Hexagrammos agrammus.</title>
        <authorList>
            <person name="Jung H.K."/>
            <person name="Kim D.G."/>
            <person name="Zin H."/>
            <person name="Park J."/>
            <person name="Jung H."/>
            <person name="Kim Y.O."/>
            <person name="Kong H.J."/>
            <person name="Kim J.W."/>
            <person name="Kim Y.S."/>
        </authorList>
    </citation>
    <scope>NUCLEOTIDE SEQUENCE [LARGE SCALE GENOMIC DNA]</scope>
    <source>
        <strain evidence="17 18">YPD9-1</strain>
    </source>
</reference>
<dbReference type="Pfam" id="PF02518">
    <property type="entry name" value="HATPase_c"/>
    <property type="match status" value="1"/>
</dbReference>
<evidence type="ECO:0000256" key="6">
    <source>
        <dbReference type="ARBA" id="ARBA00022679"/>
    </source>
</evidence>
<dbReference type="InterPro" id="IPR036097">
    <property type="entry name" value="HisK_dim/P_sf"/>
</dbReference>
<keyword evidence="18" id="KW-1185">Reference proteome</keyword>
<dbReference type="EMBL" id="CP090978">
    <property type="protein sequence ID" value="UJF34550.1"/>
    <property type="molecule type" value="Genomic_DNA"/>
</dbReference>
<dbReference type="InterPro" id="IPR004358">
    <property type="entry name" value="Sig_transdc_His_kin-like_C"/>
</dbReference>
<dbReference type="GO" id="GO:0005524">
    <property type="term" value="F:ATP binding"/>
    <property type="evidence" value="ECO:0007669"/>
    <property type="project" value="UniProtKB-KW"/>
</dbReference>
<keyword evidence="12" id="KW-0902">Two-component regulatory system</keyword>
<dbReference type="InterPro" id="IPR005467">
    <property type="entry name" value="His_kinase_dom"/>
</dbReference>
<dbReference type="InterPro" id="IPR036890">
    <property type="entry name" value="HATPase_C_sf"/>
</dbReference>
<dbReference type="InterPro" id="IPR003594">
    <property type="entry name" value="HATPase_dom"/>
</dbReference>
<dbReference type="Pfam" id="PF00672">
    <property type="entry name" value="HAMP"/>
    <property type="match status" value="1"/>
</dbReference>
<evidence type="ECO:0000256" key="3">
    <source>
        <dbReference type="ARBA" id="ARBA00012438"/>
    </source>
</evidence>
<protein>
    <recommendedName>
        <fullName evidence="3">histidine kinase</fullName>
        <ecNumber evidence="3">2.7.13.3</ecNumber>
    </recommendedName>
</protein>
<keyword evidence="4" id="KW-1003">Cell membrane</keyword>
<dbReference type="Gene3D" id="3.30.565.10">
    <property type="entry name" value="Histidine kinase-like ATPase, C-terminal domain"/>
    <property type="match status" value="1"/>
</dbReference>
<evidence type="ECO:0000313" key="17">
    <source>
        <dbReference type="EMBL" id="UJF34550.1"/>
    </source>
</evidence>
<dbReference type="Pfam" id="PF00512">
    <property type="entry name" value="HisKA"/>
    <property type="match status" value="1"/>
</dbReference>
<evidence type="ECO:0000256" key="2">
    <source>
        <dbReference type="ARBA" id="ARBA00004651"/>
    </source>
</evidence>
<accession>A0ABY3SLY0</accession>
<proteinExistence type="predicted"/>
<evidence type="ECO:0000256" key="9">
    <source>
        <dbReference type="ARBA" id="ARBA00022777"/>
    </source>
</evidence>
<evidence type="ECO:0000259" key="16">
    <source>
        <dbReference type="PROSITE" id="PS50885"/>
    </source>
</evidence>
<evidence type="ECO:0000256" key="1">
    <source>
        <dbReference type="ARBA" id="ARBA00000085"/>
    </source>
</evidence>
<keyword evidence="7 14" id="KW-0812">Transmembrane</keyword>
<organism evidence="17 18">
    <name type="scientific">Paenibacillus hexagrammi</name>
    <dbReference type="NCBI Taxonomy" id="2908839"/>
    <lineage>
        <taxon>Bacteria</taxon>
        <taxon>Bacillati</taxon>
        <taxon>Bacillota</taxon>
        <taxon>Bacilli</taxon>
        <taxon>Bacillales</taxon>
        <taxon>Paenibacillaceae</taxon>
        <taxon>Paenibacillus</taxon>
    </lineage>
</organism>
<dbReference type="SMART" id="SM00388">
    <property type="entry name" value="HisKA"/>
    <property type="match status" value="1"/>
</dbReference>
<dbReference type="CDD" id="cd00075">
    <property type="entry name" value="HATPase"/>
    <property type="match status" value="1"/>
</dbReference>
<evidence type="ECO:0000256" key="4">
    <source>
        <dbReference type="ARBA" id="ARBA00022475"/>
    </source>
</evidence>
<keyword evidence="9" id="KW-0418">Kinase</keyword>
<evidence type="ECO:0000256" key="13">
    <source>
        <dbReference type="ARBA" id="ARBA00023136"/>
    </source>
</evidence>
<feature type="domain" description="HAMP" evidence="16">
    <location>
        <begin position="191"/>
        <end position="245"/>
    </location>
</feature>
<evidence type="ECO:0000256" key="10">
    <source>
        <dbReference type="ARBA" id="ARBA00022840"/>
    </source>
</evidence>
<feature type="domain" description="Histidine kinase" evidence="15">
    <location>
        <begin position="260"/>
        <end position="486"/>
    </location>
</feature>
<evidence type="ECO:0000256" key="7">
    <source>
        <dbReference type="ARBA" id="ARBA00022692"/>
    </source>
</evidence>
<dbReference type="InterPro" id="IPR003660">
    <property type="entry name" value="HAMP_dom"/>
</dbReference>
<evidence type="ECO:0000256" key="5">
    <source>
        <dbReference type="ARBA" id="ARBA00022553"/>
    </source>
</evidence>
<dbReference type="SUPFAM" id="SSF158472">
    <property type="entry name" value="HAMP domain-like"/>
    <property type="match status" value="1"/>
</dbReference>
<sequence>MSLRLRLTLWYSGILAATMLVFGIGLYFFLNYFLYDGVKDELSQEAQITYSRVQKSVALSLKGLVVDLELENRDLYSNNLLLQLYNVKLKSLDRSVVLQLNEISLPVPPVEKFKGTTAYFEKTKVAGQDILIYYMGIYDSFNQPNELIGILEAAFPIGHYETTLLKLRYALMLWAIVTIVLAASFGWFMSRKALKPIDQVIEAANQIESGDDLEKRILYEGPRDEIGRLTDTINGMLSRIQVTYSELEEAYRAQRRFVSDASHELRTPLTTIRGNVDLLEKMWKSTSGSTELATPDQMQISLEAMQDIAGEAQRMSRLVNDLLALARADAGVEMDKTQLPVLSLVQEVVRRSQFLTRTAEWQVGDLSALEDAVVYGNRDYLQQLLFIFIENAFKYTKEGYVKLDALRSDGLVGIRIEDSGIGMNKEDVPHIFDRFYRADLSRGQTSGTGLGLSIAKWIIDEHGGSIEVKTRKDEGTTFIVWIPASFPLTV</sequence>
<feature type="transmembrane region" description="Helical" evidence="14">
    <location>
        <begin position="7"/>
        <end position="30"/>
    </location>
</feature>
<evidence type="ECO:0000256" key="8">
    <source>
        <dbReference type="ARBA" id="ARBA00022741"/>
    </source>
</evidence>
<keyword evidence="5" id="KW-0597">Phosphoprotein</keyword>
<dbReference type="SMART" id="SM00387">
    <property type="entry name" value="HATPase_c"/>
    <property type="match status" value="1"/>
</dbReference>
<dbReference type="Gene3D" id="1.10.287.130">
    <property type="match status" value="1"/>
</dbReference>
<comment type="catalytic activity">
    <reaction evidence="1">
        <text>ATP + protein L-histidine = ADP + protein N-phospho-L-histidine.</text>
        <dbReference type="EC" id="2.7.13.3"/>
    </reaction>
</comment>
<dbReference type="PROSITE" id="PS50109">
    <property type="entry name" value="HIS_KIN"/>
    <property type="match status" value="1"/>
</dbReference>
<dbReference type="Gene3D" id="6.10.340.10">
    <property type="match status" value="1"/>
</dbReference>
<dbReference type="SUPFAM" id="SSF55874">
    <property type="entry name" value="ATPase domain of HSP90 chaperone/DNA topoisomerase II/histidine kinase"/>
    <property type="match status" value="1"/>
</dbReference>
<dbReference type="PANTHER" id="PTHR45436">
    <property type="entry name" value="SENSOR HISTIDINE KINASE YKOH"/>
    <property type="match status" value="1"/>
</dbReference>
<keyword evidence="8" id="KW-0547">Nucleotide-binding</keyword>
<dbReference type="SUPFAM" id="SSF47384">
    <property type="entry name" value="Homodimeric domain of signal transducing histidine kinase"/>
    <property type="match status" value="1"/>
</dbReference>
<keyword evidence="10 17" id="KW-0067">ATP-binding</keyword>
<keyword evidence="6" id="KW-0808">Transferase</keyword>
<dbReference type="EC" id="2.7.13.3" evidence="3"/>
<dbReference type="PRINTS" id="PR00344">
    <property type="entry name" value="BCTRLSENSOR"/>
</dbReference>
<dbReference type="RefSeq" id="WP_235121124.1">
    <property type="nucleotide sequence ID" value="NZ_CP090978.1"/>
</dbReference>
<keyword evidence="13 14" id="KW-0472">Membrane</keyword>
<evidence type="ECO:0000256" key="12">
    <source>
        <dbReference type="ARBA" id="ARBA00023012"/>
    </source>
</evidence>
<gene>
    <name evidence="17" type="ORF">L0M14_05035</name>
</gene>
<dbReference type="PROSITE" id="PS50885">
    <property type="entry name" value="HAMP"/>
    <property type="match status" value="1"/>
</dbReference>
<dbReference type="Proteomes" id="UP001649230">
    <property type="component" value="Chromosome"/>
</dbReference>
<dbReference type="CDD" id="cd06225">
    <property type="entry name" value="HAMP"/>
    <property type="match status" value="1"/>
</dbReference>
<dbReference type="InterPro" id="IPR003661">
    <property type="entry name" value="HisK_dim/P_dom"/>
</dbReference>
<dbReference type="SMART" id="SM00304">
    <property type="entry name" value="HAMP"/>
    <property type="match status" value="1"/>
</dbReference>
<dbReference type="CDD" id="cd00082">
    <property type="entry name" value="HisKA"/>
    <property type="match status" value="1"/>
</dbReference>
<evidence type="ECO:0000256" key="11">
    <source>
        <dbReference type="ARBA" id="ARBA00022989"/>
    </source>
</evidence>
<evidence type="ECO:0000256" key="14">
    <source>
        <dbReference type="SAM" id="Phobius"/>
    </source>
</evidence>
<evidence type="ECO:0000313" key="18">
    <source>
        <dbReference type="Proteomes" id="UP001649230"/>
    </source>
</evidence>
<comment type="subcellular location">
    <subcellularLocation>
        <location evidence="2">Cell membrane</location>
        <topology evidence="2">Multi-pass membrane protein</topology>
    </subcellularLocation>
</comment>
<dbReference type="PANTHER" id="PTHR45436:SF5">
    <property type="entry name" value="SENSOR HISTIDINE KINASE TRCS"/>
    <property type="match status" value="1"/>
</dbReference>
<name>A0ABY3SLY0_9BACL</name>